<dbReference type="InterPro" id="IPR011333">
    <property type="entry name" value="SKP1/BTB/POZ_sf"/>
</dbReference>
<organism evidence="4 5">
    <name type="scientific">Mya arenaria</name>
    <name type="common">Soft-shell clam</name>
    <dbReference type="NCBI Taxonomy" id="6604"/>
    <lineage>
        <taxon>Eukaryota</taxon>
        <taxon>Metazoa</taxon>
        <taxon>Spiralia</taxon>
        <taxon>Lophotrochozoa</taxon>
        <taxon>Mollusca</taxon>
        <taxon>Bivalvia</taxon>
        <taxon>Autobranchia</taxon>
        <taxon>Heteroconchia</taxon>
        <taxon>Euheterodonta</taxon>
        <taxon>Imparidentia</taxon>
        <taxon>Neoheterodontei</taxon>
        <taxon>Myida</taxon>
        <taxon>Myoidea</taxon>
        <taxon>Myidae</taxon>
        <taxon>Mya</taxon>
    </lineage>
</organism>
<keyword evidence="1" id="KW-0880">Kelch repeat</keyword>
<keyword evidence="5" id="KW-1185">Reference proteome</keyword>
<dbReference type="Pfam" id="PF00651">
    <property type="entry name" value="BTB"/>
    <property type="match status" value="1"/>
</dbReference>
<sequence length="593" mass="67631">MASADSNSLEGVAGDVYDADGAAQNGDIVEEKPALEFIYISENKLKYINNNYEKVNAKMYDYKCDVKLVVGKSNFKGHRKVLADASDYFSAMFNNAMKEKDEMVIELKDISPDGFGAMLDYFYHGHVTVEEKIVPDILEAARFFHVEWILDICCDYMIRHLSMLDYPLTMELADRYSLGDLRYEIFKFFGNNLPTLIEKENFLKELSVELLLQFLMEFMYLILRWVEVDKDGRKEHCLPLLRQMRFHTMELEELEEIPREALEFKEIRDECLRTGEKYHARGSRKVVVVSGFNDDLEQNIVLYKDPENEEANVFVEQLGQSGLNCDYTSMSQTSLGNFLFAAGGYNDEYIASVCVYRYDPRFREWTEIASLSKGRVSFAFCSSKNRLFAIGGVFHCIGDVESGEEILSSMEVYAPEENAWKEGPSLPFGMFDLAAVYCDNSIYISGGISVVPDHTVPIQSMFRLQDGAREWSPLPDMLVPRQGHGVVNHGGKLYFLGGYTSKPNMGGFVDCNQNDMFDLETQQWTTICSTPEDFGHLFRQIACVAKKIFFLVNKDSEIHIYFYDTEKDELVPGSVIAANVHKVSVLDVAYPLT</sequence>
<dbReference type="Pfam" id="PF07646">
    <property type="entry name" value="Kelch_2"/>
    <property type="match status" value="1"/>
</dbReference>
<dbReference type="PANTHER" id="PTHR45632:SF3">
    <property type="entry name" value="KELCH-LIKE PROTEIN 32"/>
    <property type="match status" value="1"/>
</dbReference>
<dbReference type="Gene3D" id="3.30.710.10">
    <property type="entry name" value="Potassium Channel Kv1.1, Chain A"/>
    <property type="match status" value="1"/>
</dbReference>
<dbReference type="SMART" id="SM00225">
    <property type="entry name" value="BTB"/>
    <property type="match status" value="1"/>
</dbReference>
<reference evidence="4" key="1">
    <citation type="submission" date="2022-11" db="EMBL/GenBank/DDBJ databases">
        <title>Centuries of genome instability and evolution in soft-shell clam transmissible cancer (bioRxiv).</title>
        <authorList>
            <person name="Hart S.F.M."/>
            <person name="Yonemitsu M.A."/>
            <person name="Giersch R.M."/>
            <person name="Beal B.F."/>
            <person name="Arriagada G."/>
            <person name="Davis B.W."/>
            <person name="Ostrander E.A."/>
            <person name="Goff S.P."/>
            <person name="Metzger M.J."/>
        </authorList>
    </citation>
    <scope>NUCLEOTIDE SEQUENCE</scope>
    <source>
        <strain evidence="4">MELC-2E11</strain>
        <tissue evidence="4">Siphon/mantle</tissue>
    </source>
</reference>
<evidence type="ECO:0000256" key="2">
    <source>
        <dbReference type="ARBA" id="ARBA00022737"/>
    </source>
</evidence>
<evidence type="ECO:0000259" key="3">
    <source>
        <dbReference type="PROSITE" id="PS50097"/>
    </source>
</evidence>
<dbReference type="InterPro" id="IPR011498">
    <property type="entry name" value="Kelch_2"/>
</dbReference>
<dbReference type="SUPFAM" id="SSF117281">
    <property type="entry name" value="Kelch motif"/>
    <property type="match status" value="1"/>
</dbReference>
<dbReference type="PROSITE" id="PS50097">
    <property type="entry name" value="BTB"/>
    <property type="match status" value="1"/>
</dbReference>
<proteinExistence type="predicted"/>
<evidence type="ECO:0000256" key="1">
    <source>
        <dbReference type="ARBA" id="ARBA00022441"/>
    </source>
</evidence>
<name>A0ABY7FXA2_MYAAR</name>
<protein>
    <submittedName>
        <fullName evidence="4">KLH31-like protein</fullName>
    </submittedName>
</protein>
<evidence type="ECO:0000313" key="5">
    <source>
        <dbReference type="Proteomes" id="UP001164746"/>
    </source>
</evidence>
<dbReference type="Gene3D" id="1.25.40.420">
    <property type="match status" value="1"/>
</dbReference>
<dbReference type="Proteomes" id="UP001164746">
    <property type="component" value="Chromosome 14"/>
</dbReference>
<dbReference type="Gene3D" id="2.120.10.80">
    <property type="entry name" value="Kelch-type beta propeller"/>
    <property type="match status" value="1"/>
</dbReference>
<dbReference type="SUPFAM" id="SSF54695">
    <property type="entry name" value="POZ domain"/>
    <property type="match status" value="1"/>
</dbReference>
<keyword evidence="2" id="KW-0677">Repeat</keyword>
<accession>A0ABY7FXA2</accession>
<dbReference type="CDD" id="cd18186">
    <property type="entry name" value="BTB_POZ_ZBTB_KLHL-like"/>
    <property type="match status" value="1"/>
</dbReference>
<dbReference type="InterPro" id="IPR015915">
    <property type="entry name" value="Kelch-typ_b-propeller"/>
</dbReference>
<dbReference type="PANTHER" id="PTHR45632">
    <property type="entry name" value="LD33804P"/>
    <property type="match status" value="1"/>
</dbReference>
<dbReference type="SMART" id="SM00612">
    <property type="entry name" value="Kelch"/>
    <property type="match status" value="3"/>
</dbReference>
<dbReference type="InterPro" id="IPR011705">
    <property type="entry name" value="BACK"/>
</dbReference>
<dbReference type="Pfam" id="PF07707">
    <property type="entry name" value="BACK"/>
    <property type="match status" value="1"/>
</dbReference>
<dbReference type="EMBL" id="CP111025">
    <property type="protein sequence ID" value="WAR26812.1"/>
    <property type="molecule type" value="Genomic_DNA"/>
</dbReference>
<dbReference type="InterPro" id="IPR006652">
    <property type="entry name" value="Kelch_1"/>
</dbReference>
<feature type="domain" description="BTB" evidence="3">
    <location>
        <begin position="64"/>
        <end position="131"/>
    </location>
</feature>
<evidence type="ECO:0000313" key="4">
    <source>
        <dbReference type="EMBL" id="WAR26812.1"/>
    </source>
</evidence>
<dbReference type="InterPro" id="IPR000210">
    <property type="entry name" value="BTB/POZ_dom"/>
</dbReference>
<gene>
    <name evidence="4" type="ORF">MAR_012516</name>
</gene>
<dbReference type="CDD" id="cd14733">
    <property type="entry name" value="BACK"/>
    <property type="match status" value="1"/>
</dbReference>
<dbReference type="Pfam" id="PF01344">
    <property type="entry name" value="Kelch_1"/>
    <property type="match status" value="2"/>
</dbReference>